<keyword evidence="7" id="KW-0378">Hydrolase</keyword>
<accession>A0A1E3RN43</accession>
<evidence type="ECO:0000256" key="16">
    <source>
        <dbReference type="ARBA" id="ARBA00076224"/>
    </source>
</evidence>
<evidence type="ECO:0000256" key="12">
    <source>
        <dbReference type="ARBA" id="ARBA00023268"/>
    </source>
</evidence>
<dbReference type="GO" id="GO:0003684">
    <property type="term" value="F:damaged DNA binding"/>
    <property type="evidence" value="ECO:0007669"/>
    <property type="project" value="InterPro"/>
</dbReference>
<dbReference type="CDD" id="cd08970">
    <property type="entry name" value="AcNei1_N"/>
    <property type="match status" value="1"/>
</dbReference>
<evidence type="ECO:0000256" key="17">
    <source>
        <dbReference type="ARBA" id="ARBA00076830"/>
    </source>
</evidence>
<keyword evidence="13" id="KW-0326">Glycosidase</keyword>
<evidence type="ECO:0000256" key="13">
    <source>
        <dbReference type="ARBA" id="ARBA00023295"/>
    </source>
</evidence>
<keyword evidence="12" id="KW-0511">Multifunctional enzyme</keyword>
<dbReference type="InterPro" id="IPR000214">
    <property type="entry name" value="Znf_DNA_glyclase/AP_lyase"/>
</dbReference>
<dbReference type="EC" id="4.2.99.18" evidence="3"/>
<dbReference type="SUPFAM" id="SSF46946">
    <property type="entry name" value="S13-like H2TH domain"/>
    <property type="match status" value="1"/>
</dbReference>
<comment type="caution">
    <text evidence="21">The sequence shown here is derived from an EMBL/GenBank/DDBJ whole genome shotgun (WGS) entry which is preliminary data.</text>
</comment>
<dbReference type="GO" id="GO:0140078">
    <property type="term" value="F:class I DNA-(apurinic or apyrimidinic site) endonuclease activity"/>
    <property type="evidence" value="ECO:0007669"/>
    <property type="project" value="UniProtKB-EC"/>
</dbReference>
<evidence type="ECO:0000256" key="4">
    <source>
        <dbReference type="ARBA" id="ARBA00022723"/>
    </source>
</evidence>
<dbReference type="EMBL" id="MIHA01000004">
    <property type="protein sequence ID" value="ODQ91260.1"/>
    <property type="molecule type" value="Genomic_DNA"/>
</dbReference>
<dbReference type="Pfam" id="PF01149">
    <property type="entry name" value="Fapy_DNA_glyco"/>
    <property type="match status" value="1"/>
</dbReference>
<keyword evidence="5" id="KW-0227">DNA damage</keyword>
<dbReference type="SUPFAM" id="SSF81624">
    <property type="entry name" value="N-terminal domain of MutM-like DNA repair proteins"/>
    <property type="match status" value="1"/>
</dbReference>
<keyword evidence="22" id="KW-1185">Reference proteome</keyword>
<evidence type="ECO:0000256" key="15">
    <source>
        <dbReference type="ARBA" id="ARBA00072653"/>
    </source>
</evidence>
<keyword evidence="9" id="KW-0238">DNA-binding</keyword>
<dbReference type="FunFam" id="1.10.8.50:FF:000003">
    <property type="entry name" value="Formamidopyrimidine-DNA glycosylase"/>
    <property type="match status" value="1"/>
</dbReference>
<keyword evidence="10" id="KW-0234">DNA repair</keyword>
<dbReference type="GO" id="GO:0000703">
    <property type="term" value="F:oxidized pyrimidine nucleobase lesion DNA N-glycosylase activity"/>
    <property type="evidence" value="ECO:0007669"/>
    <property type="project" value="TreeGrafter"/>
</dbReference>
<evidence type="ECO:0000259" key="20">
    <source>
        <dbReference type="PROSITE" id="PS51066"/>
    </source>
</evidence>
<evidence type="ECO:0000256" key="14">
    <source>
        <dbReference type="ARBA" id="ARBA00044632"/>
    </source>
</evidence>
<evidence type="ECO:0000313" key="22">
    <source>
        <dbReference type="Proteomes" id="UP000094053"/>
    </source>
</evidence>
<dbReference type="GO" id="GO:0006284">
    <property type="term" value="P:base-excision repair"/>
    <property type="evidence" value="ECO:0007669"/>
    <property type="project" value="InterPro"/>
</dbReference>
<evidence type="ECO:0000256" key="6">
    <source>
        <dbReference type="ARBA" id="ARBA00022771"/>
    </source>
</evidence>
<comment type="cofactor">
    <cofactor evidence="1">
        <name>Zn(2+)</name>
        <dbReference type="ChEBI" id="CHEBI:29105"/>
    </cofactor>
</comment>
<keyword evidence="11" id="KW-0456">Lyase</keyword>
<keyword evidence="4" id="KW-0479">Metal-binding</keyword>
<evidence type="ECO:0000256" key="19">
    <source>
        <dbReference type="PROSITE-ProRule" id="PRU00391"/>
    </source>
</evidence>
<dbReference type="Pfam" id="PF06827">
    <property type="entry name" value="zf-FPG_IleRS"/>
    <property type="match status" value="1"/>
</dbReference>
<dbReference type="PANTHER" id="PTHR42697:SF3">
    <property type="entry name" value="ENDONUCLEASE 8 1"/>
    <property type="match status" value="1"/>
</dbReference>
<dbReference type="InterPro" id="IPR035937">
    <property type="entry name" value="FPG_N"/>
</dbReference>
<reference evidence="22" key="1">
    <citation type="submission" date="2016-09" db="EMBL/GenBank/DDBJ databases">
        <authorList>
            <person name="Greninger A.L."/>
            <person name="Jerome K.R."/>
            <person name="Mcnair B."/>
            <person name="Wallis C."/>
            <person name="Fang F."/>
        </authorList>
    </citation>
    <scope>NUCLEOTIDE SEQUENCE [LARGE SCALE GENOMIC DNA]</scope>
    <source>
        <strain evidence="22">M6</strain>
    </source>
</reference>
<comment type="catalytic activity">
    <reaction evidence="14">
        <text>2'-deoxyribonucleotide-(2'-deoxyribose 5'-phosphate)-2'-deoxyribonucleotide-DNA = a 3'-end 2'-deoxyribonucleotide-(2,3-dehydro-2,3-deoxyribose 5'-phosphate)-DNA + a 5'-end 5'-phospho-2'-deoxyribonucleoside-DNA + H(+)</text>
        <dbReference type="Rhea" id="RHEA:66592"/>
        <dbReference type="Rhea" id="RHEA-COMP:13180"/>
        <dbReference type="Rhea" id="RHEA-COMP:16897"/>
        <dbReference type="Rhea" id="RHEA-COMP:17067"/>
        <dbReference type="ChEBI" id="CHEBI:15378"/>
        <dbReference type="ChEBI" id="CHEBI:136412"/>
        <dbReference type="ChEBI" id="CHEBI:157695"/>
        <dbReference type="ChEBI" id="CHEBI:167181"/>
        <dbReference type="EC" id="4.2.99.18"/>
    </reaction>
</comment>
<dbReference type="GO" id="GO:0003690">
    <property type="term" value="F:double-stranded DNA binding"/>
    <property type="evidence" value="ECO:0007669"/>
    <property type="project" value="UniProtKB-ARBA"/>
</dbReference>
<dbReference type="STRING" id="1776.BHQ18_07740"/>
<dbReference type="GO" id="GO:0008534">
    <property type="term" value="F:oxidized purine nucleobase lesion DNA N-glycosylase activity"/>
    <property type="evidence" value="ECO:0007669"/>
    <property type="project" value="UniProtKB-ARBA"/>
</dbReference>
<evidence type="ECO:0000256" key="8">
    <source>
        <dbReference type="ARBA" id="ARBA00022833"/>
    </source>
</evidence>
<dbReference type="GO" id="GO:0006979">
    <property type="term" value="P:response to oxidative stress"/>
    <property type="evidence" value="ECO:0007669"/>
    <property type="project" value="UniProtKB-ARBA"/>
</dbReference>
<dbReference type="SMART" id="SM00898">
    <property type="entry name" value="Fapy_DNA_glyco"/>
    <property type="match status" value="1"/>
</dbReference>
<evidence type="ECO:0000256" key="3">
    <source>
        <dbReference type="ARBA" id="ARBA00012720"/>
    </source>
</evidence>
<feature type="domain" description="FPG-type" evidence="20">
    <location>
        <begin position="230"/>
        <end position="264"/>
    </location>
</feature>
<evidence type="ECO:0000256" key="5">
    <source>
        <dbReference type="ARBA" id="ARBA00022763"/>
    </source>
</evidence>
<protein>
    <recommendedName>
        <fullName evidence="15">Endonuclease 8 1</fullName>
        <ecNumber evidence="3">4.2.99.18</ecNumber>
    </recommendedName>
    <alternativeName>
        <fullName evidence="17">DNA glycosylase/AP lyase Nei 1</fullName>
    </alternativeName>
    <alternativeName>
        <fullName evidence="16">DNA-(apurinic or apyrimidinic site) lyase Nei 1</fullName>
    </alternativeName>
    <alternativeName>
        <fullName evidence="18">Endonuclease VIII 1</fullName>
    </alternativeName>
</protein>
<evidence type="ECO:0000256" key="11">
    <source>
        <dbReference type="ARBA" id="ARBA00023239"/>
    </source>
</evidence>
<dbReference type="InterPro" id="IPR010663">
    <property type="entry name" value="Znf_FPG/IleRS"/>
</dbReference>
<name>A0A1E3RN43_MYCFV</name>
<dbReference type="InterPro" id="IPR012319">
    <property type="entry name" value="FPG_cat"/>
</dbReference>
<evidence type="ECO:0000256" key="2">
    <source>
        <dbReference type="ARBA" id="ARBA00009409"/>
    </source>
</evidence>
<dbReference type="OrthoDB" id="9800855at2"/>
<evidence type="ECO:0000256" key="1">
    <source>
        <dbReference type="ARBA" id="ARBA00001947"/>
    </source>
</evidence>
<dbReference type="Gene3D" id="1.10.8.50">
    <property type="match status" value="1"/>
</dbReference>
<evidence type="ECO:0000256" key="9">
    <source>
        <dbReference type="ARBA" id="ARBA00023125"/>
    </source>
</evidence>
<dbReference type="GO" id="GO:0008270">
    <property type="term" value="F:zinc ion binding"/>
    <property type="evidence" value="ECO:0007669"/>
    <property type="project" value="UniProtKB-KW"/>
</dbReference>
<dbReference type="Proteomes" id="UP000094053">
    <property type="component" value="Unassembled WGS sequence"/>
</dbReference>
<dbReference type="PANTHER" id="PTHR42697">
    <property type="entry name" value="ENDONUCLEASE 8"/>
    <property type="match status" value="1"/>
</dbReference>
<evidence type="ECO:0000313" key="21">
    <source>
        <dbReference type="EMBL" id="ODQ91260.1"/>
    </source>
</evidence>
<sequence length="264" mass="29784">MPEGHTLHRLARLHQRRFARAPVMVSSPQGRFVDGAAAVNGRVFKKATAWGKHLFHHYEGGRVVHVHLGLYGTFTELPLPMPLPVGQVRMRMIGTEYGTDLRGPTVCEVLAEPEIGDVIGRLGPDPLRRDADPSLAWARIRKSRRPIGALLMDQSVIAGVGNVYRSELLYRHHIDPHRPGVRVEEDEFDAMWTDLVALMAIGLRRGKIHTIRREDDHGPPSYAPGRPRTYVYRRAGEPCRVCGTEIRTEVMEGRNLFWCPAEQT</sequence>
<dbReference type="Gene3D" id="3.20.190.10">
    <property type="entry name" value="MutM-like, N-terminal"/>
    <property type="match status" value="1"/>
</dbReference>
<proteinExistence type="inferred from homology"/>
<dbReference type="SUPFAM" id="SSF57716">
    <property type="entry name" value="Glucocorticoid receptor-like (DNA-binding domain)"/>
    <property type="match status" value="1"/>
</dbReference>
<dbReference type="InterPro" id="IPR015886">
    <property type="entry name" value="H2TH_FPG"/>
</dbReference>
<dbReference type="Pfam" id="PF06831">
    <property type="entry name" value="H2TH"/>
    <property type="match status" value="1"/>
</dbReference>
<dbReference type="InterPro" id="IPR010979">
    <property type="entry name" value="Ribosomal_uS13-like_H2TH"/>
</dbReference>
<dbReference type="SMART" id="SM01232">
    <property type="entry name" value="H2TH"/>
    <property type="match status" value="1"/>
</dbReference>
<evidence type="ECO:0000256" key="10">
    <source>
        <dbReference type="ARBA" id="ARBA00023204"/>
    </source>
</evidence>
<comment type="similarity">
    <text evidence="2">Belongs to the FPG family.</text>
</comment>
<dbReference type="PROSITE" id="PS51066">
    <property type="entry name" value="ZF_FPG_2"/>
    <property type="match status" value="1"/>
</dbReference>
<evidence type="ECO:0000256" key="18">
    <source>
        <dbReference type="ARBA" id="ARBA00081466"/>
    </source>
</evidence>
<dbReference type="FunFam" id="3.20.190.10:FF:000007">
    <property type="entry name" value="DNA glycosylase"/>
    <property type="match status" value="1"/>
</dbReference>
<dbReference type="AlphaFoldDB" id="A0A1E3RN43"/>
<dbReference type="RefSeq" id="WP_069412995.1">
    <property type="nucleotide sequence ID" value="NZ_JACKUL010000024.1"/>
</dbReference>
<keyword evidence="6 19" id="KW-0863">Zinc-finger</keyword>
<organism evidence="21 22">
    <name type="scientific">Mycolicibacterium flavescens</name>
    <name type="common">Mycobacterium flavescens</name>
    <dbReference type="NCBI Taxonomy" id="1776"/>
    <lineage>
        <taxon>Bacteria</taxon>
        <taxon>Bacillati</taxon>
        <taxon>Actinomycetota</taxon>
        <taxon>Actinomycetes</taxon>
        <taxon>Mycobacteriales</taxon>
        <taxon>Mycobacteriaceae</taxon>
        <taxon>Mycolicibacterium</taxon>
    </lineage>
</organism>
<keyword evidence="8" id="KW-0862">Zinc</keyword>
<evidence type="ECO:0000256" key="7">
    <source>
        <dbReference type="ARBA" id="ARBA00022801"/>
    </source>
</evidence>
<gene>
    <name evidence="21" type="ORF">BHQ18_07740</name>
</gene>